<feature type="region of interest" description="Disordered" evidence="6">
    <location>
        <begin position="23"/>
        <end position="46"/>
    </location>
</feature>
<feature type="compositionally biased region" description="Basic residues" evidence="6">
    <location>
        <begin position="516"/>
        <end position="528"/>
    </location>
</feature>
<feature type="region of interest" description="Disordered" evidence="6">
    <location>
        <begin position="496"/>
        <end position="549"/>
    </location>
</feature>
<reference evidence="9" key="2">
    <citation type="submission" date="2020-10" db="UniProtKB">
        <authorList>
            <consortium name="WormBaseParasite"/>
        </authorList>
    </citation>
    <scope>IDENTIFICATION</scope>
</reference>
<dbReference type="GO" id="GO:0005524">
    <property type="term" value="F:ATP binding"/>
    <property type="evidence" value="ECO:0007669"/>
    <property type="project" value="UniProtKB-KW"/>
</dbReference>
<dbReference type="GO" id="GO:0008017">
    <property type="term" value="F:microtubule binding"/>
    <property type="evidence" value="ECO:0007669"/>
    <property type="project" value="InterPro"/>
</dbReference>
<accession>A0A7E4VWU2</accession>
<feature type="region of interest" description="Disordered" evidence="6">
    <location>
        <begin position="931"/>
        <end position="950"/>
    </location>
</feature>
<dbReference type="InterPro" id="IPR027640">
    <property type="entry name" value="Kinesin-like_fam"/>
</dbReference>
<feature type="compositionally biased region" description="Low complexity" evidence="6">
    <location>
        <begin position="1072"/>
        <end position="1081"/>
    </location>
</feature>
<evidence type="ECO:0000256" key="4">
    <source>
        <dbReference type="ARBA" id="ARBA00023212"/>
    </source>
</evidence>
<dbReference type="Proteomes" id="UP000492821">
    <property type="component" value="Unassembled WGS sequence"/>
</dbReference>
<organism evidence="8 9">
    <name type="scientific">Panagrellus redivivus</name>
    <name type="common">Microworm</name>
    <dbReference type="NCBI Taxonomy" id="6233"/>
    <lineage>
        <taxon>Eukaryota</taxon>
        <taxon>Metazoa</taxon>
        <taxon>Ecdysozoa</taxon>
        <taxon>Nematoda</taxon>
        <taxon>Chromadorea</taxon>
        <taxon>Rhabditida</taxon>
        <taxon>Tylenchina</taxon>
        <taxon>Panagrolaimomorpha</taxon>
        <taxon>Panagrolaimoidea</taxon>
        <taxon>Panagrolaimidae</taxon>
        <taxon>Panagrellus</taxon>
    </lineage>
</organism>
<evidence type="ECO:0000256" key="1">
    <source>
        <dbReference type="ARBA" id="ARBA00004245"/>
    </source>
</evidence>
<evidence type="ECO:0000256" key="5">
    <source>
        <dbReference type="PROSITE-ProRule" id="PRU00283"/>
    </source>
</evidence>
<reference evidence="8" key="1">
    <citation type="journal article" date="2013" name="Genetics">
        <title>The draft genome and transcriptome of Panagrellus redivivus are shaped by the harsh demands of a free-living lifestyle.</title>
        <authorList>
            <person name="Srinivasan J."/>
            <person name="Dillman A.R."/>
            <person name="Macchietto M.G."/>
            <person name="Heikkinen L."/>
            <person name="Lakso M."/>
            <person name="Fracchia K.M."/>
            <person name="Antoshechkin I."/>
            <person name="Mortazavi A."/>
            <person name="Wong G."/>
            <person name="Sternberg P.W."/>
        </authorList>
    </citation>
    <scope>NUCLEOTIDE SEQUENCE [LARGE SCALE GENOMIC DNA]</scope>
    <source>
        <strain evidence="8">MT8872</strain>
    </source>
</reference>
<dbReference type="Pfam" id="PF00225">
    <property type="entry name" value="Kinesin"/>
    <property type="match status" value="1"/>
</dbReference>
<evidence type="ECO:0000313" key="8">
    <source>
        <dbReference type="Proteomes" id="UP000492821"/>
    </source>
</evidence>
<dbReference type="InterPro" id="IPR036961">
    <property type="entry name" value="Kinesin_motor_dom_sf"/>
</dbReference>
<dbReference type="PROSITE" id="PS50330">
    <property type="entry name" value="UIM"/>
    <property type="match status" value="1"/>
</dbReference>
<protein>
    <submittedName>
        <fullName evidence="9">Kinesin motor domain-containing protein</fullName>
    </submittedName>
</protein>
<dbReference type="GO" id="GO:0003777">
    <property type="term" value="F:microtubule motor activity"/>
    <property type="evidence" value="ECO:0007669"/>
    <property type="project" value="InterPro"/>
</dbReference>
<dbReference type="GO" id="GO:0005856">
    <property type="term" value="C:cytoskeleton"/>
    <property type="evidence" value="ECO:0007669"/>
    <property type="project" value="UniProtKB-SubCell"/>
</dbReference>
<feature type="region of interest" description="Disordered" evidence="6">
    <location>
        <begin position="762"/>
        <end position="792"/>
    </location>
</feature>
<feature type="region of interest" description="Disordered" evidence="6">
    <location>
        <begin position="717"/>
        <end position="742"/>
    </location>
</feature>
<keyword evidence="2" id="KW-0547">Nucleotide-binding</keyword>
<proteinExistence type="inferred from homology"/>
<keyword evidence="3" id="KW-0067">ATP-binding</keyword>
<dbReference type="SMART" id="SM00129">
    <property type="entry name" value="KISc"/>
    <property type="match status" value="1"/>
</dbReference>
<dbReference type="Gene3D" id="3.40.850.10">
    <property type="entry name" value="Kinesin motor domain"/>
    <property type="match status" value="1"/>
</dbReference>
<dbReference type="InterPro" id="IPR027417">
    <property type="entry name" value="P-loop_NTPase"/>
</dbReference>
<dbReference type="GO" id="GO:0007018">
    <property type="term" value="P:microtubule-based movement"/>
    <property type="evidence" value="ECO:0007669"/>
    <property type="project" value="InterPro"/>
</dbReference>
<comment type="subcellular location">
    <subcellularLocation>
        <location evidence="1">Cytoplasm</location>
        <location evidence="1">Cytoskeleton</location>
    </subcellularLocation>
</comment>
<feature type="compositionally biased region" description="Low complexity" evidence="6">
    <location>
        <begin position="1038"/>
        <end position="1048"/>
    </location>
</feature>
<evidence type="ECO:0000259" key="7">
    <source>
        <dbReference type="PROSITE" id="PS50067"/>
    </source>
</evidence>
<evidence type="ECO:0000256" key="2">
    <source>
        <dbReference type="ARBA" id="ARBA00022741"/>
    </source>
</evidence>
<evidence type="ECO:0000256" key="3">
    <source>
        <dbReference type="ARBA" id="ARBA00022840"/>
    </source>
</evidence>
<dbReference type="AlphaFoldDB" id="A0A7E4VWU2"/>
<feature type="compositionally biased region" description="Polar residues" evidence="6">
    <location>
        <begin position="1082"/>
        <end position="1097"/>
    </location>
</feature>
<feature type="compositionally biased region" description="Low complexity" evidence="6">
    <location>
        <begin position="35"/>
        <end position="46"/>
    </location>
</feature>
<comment type="similarity">
    <text evidence="5">Belongs to the TRAFAC class myosin-kinesin ATPase superfamily. Kinesin family.</text>
</comment>
<keyword evidence="8" id="KW-1185">Reference proteome</keyword>
<dbReference type="PANTHER" id="PTHR21608">
    <property type="entry name" value="KINESIN-LIKE PROTEIN CG14535"/>
    <property type="match status" value="1"/>
</dbReference>
<evidence type="ECO:0000256" key="6">
    <source>
        <dbReference type="SAM" id="MobiDB-lite"/>
    </source>
</evidence>
<keyword evidence="4" id="KW-0963">Cytoplasm</keyword>
<keyword evidence="4" id="KW-0206">Cytoskeleton</keyword>
<feature type="region of interest" description="Disordered" evidence="6">
    <location>
        <begin position="988"/>
        <end position="1111"/>
    </location>
</feature>
<dbReference type="PROSITE" id="PS50067">
    <property type="entry name" value="KINESIN_MOTOR_2"/>
    <property type="match status" value="1"/>
</dbReference>
<sequence>MLASMHPFYASFNDHATTSSGLYDNLDSPIERTMPTAPAAATPASSSAAASPLYTAIIPRKQPKEHDPTQPSTSNCIPIPPNLTRIVNAPLKSNFNKLRLCLKLSPTDASNPKIAFEETLPTELDALDEPQFSLSIGANKLRSDQSYHTVFPVKTTQSELCTSVLPELLHTVFSGHDASLMYFGAISRHKQDLLYSRIPGKPSTNGVFVSSIQWIFRLVDEYRLRKKDVRYSIRVSALHYSQKTDSLIDLLADFCPDAAENGGPVCTDDPALGVTVEGRSEVRVETVDQTLCYLDRVYDHRVTEDEDIQRSSHTFFYLTLYRYQSDSSGLQSGKSRLCLIDLGLGEKNSKSGYMTMPVLGNILLAIFQGQKHLPSRQNTLCRLLKESLGSAKNKTTTLLSTFAPIEGRCPIETENLMQLASKMHKATRRSTASPGSRRGNGFHTLPPAYKSGNESSASSELLPRPVDPVMEYTSSSEQSCAETVIFLGGNQHQQPVAFNGAPVPHFQPHLAGSPTLHKRSSRSSRSSRHSNGSHGTGTPEPSAITTGAVIPIDCPPNAIVHASASLHSLSLTGSPKRPPPAHLLHRTSGSMPGTPTTARAPRQTSVPTDLILCNPMARTSSPKHSVSSGSLKRSTARKENIIDEDFFHIDPEKREMVLHWVMEQKVEYGADVAGIGRPLPSPSLKVDTAVQCNEDEIDSELFHVWNAARVLDDIVEDDEEPSISTAPREALAPPGTPPPTLTILTKKDDLLDELNLLALERLAEGIETPDDGDESEDDEELERAMAASMSSMKSHEILTRMVTDFNSEPPTNMADSFLTSGTDTKPPTDTDFYRRASHLEAYAVDRLREMQNLEEEKKENGLVEMVTKVKNKINSCIEPNTISVENSVSEPLKSVSATMLESKQQVLKPVKDTSLLSKFKLKHLSCCNTMTTSSTSSIGTNTENSSFGTRSPLKNVKVAVSKPELAPEVEQQLKNEIRNAGLGLPPNFAFNSASMPRSQSSTSSPVRQQGSGIPLPAHSLRDLHTSTSLPMPTPMAVSTFSRKSTASKSTKRRGSAEAGPSTEVPPSPYTKVTPAVPTAATYSSGHGSDDTCSNPGQNLPPRQPSGIPVANGSLLAVNSKNRPRNRESFSASSGYESADYGKYRAGLTSPNGIQHKKLPATTIIAQNQVKDLRLQRDSLKQQLSDAKRRLGLDEEVHVEPDTSYVGLAPEVQVDLLRQETHQLEKRLIACRNRVMLVTTFL</sequence>
<dbReference type="WBParaSite" id="Pan_g3390.t1">
    <property type="protein sequence ID" value="Pan_g3390.t1"/>
    <property type="gene ID" value="Pan_g3390"/>
</dbReference>
<feature type="domain" description="Kinesin motor" evidence="7">
    <location>
        <begin position="97"/>
        <end position="426"/>
    </location>
</feature>
<feature type="region of interest" description="Disordered" evidence="6">
    <location>
        <begin position="426"/>
        <end position="462"/>
    </location>
</feature>
<feature type="compositionally biased region" description="Acidic residues" evidence="6">
    <location>
        <begin position="767"/>
        <end position="781"/>
    </location>
</feature>
<dbReference type="SUPFAM" id="SSF52540">
    <property type="entry name" value="P-loop containing nucleoside triphosphate hydrolases"/>
    <property type="match status" value="1"/>
</dbReference>
<evidence type="ECO:0000313" key="9">
    <source>
        <dbReference type="WBParaSite" id="Pan_g3390.t1"/>
    </source>
</evidence>
<feature type="compositionally biased region" description="Low complexity" evidence="6">
    <location>
        <begin position="931"/>
        <end position="946"/>
    </location>
</feature>
<dbReference type="InterPro" id="IPR001752">
    <property type="entry name" value="Kinesin_motor_dom"/>
</dbReference>
<feature type="compositionally biased region" description="Low complexity" evidence="6">
    <location>
        <begin position="992"/>
        <end position="1004"/>
    </location>
</feature>
<name>A0A7E4VWU2_PANRE</name>
<dbReference type="InterPro" id="IPR003903">
    <property type="entry name" value="UIM_dom"/>
</dbReference>
<dbReference type="PANTHER" id="PTHR21608:SF7">
    <property type="entry name" value="KINESIN-LIKE PROTEIN CG14535"/>
    <property type="match status" value="1"/>
</dbReference>
<comment type="caution">
    <text evidence="5">Lacks conserved residue(s) required for the propagation of feature annotation.</text>
</comment>